<dbReference type="RefSeq" id="WP_089845076.1">
    <property type="nucleotide sequence ID" value="NZ_FNEJ01000004.1"/>
</dbReference>
<organism evidence="1 2">
    <name type="scientific">Salipiger marinus</name>
    <dbReference type="NCBI Taxonomy" id="555512"/>
    <lineage>
        <taxon>Bacteria</taxon>
        <taxon>Pseudomonadati</taxon>
        <taxon>Pseudomonadota</taxon>
        <taxon>Alphaproteobacteria</taxon>
        <taxon>Rhodobacterales</taxon>
        <taxon>Roseobacteraceae</taxon>
        <taxon>Salipiger</taxon>
    </lineage>
</organism>
<reference evidence="1 2" key="1">
    <citation type="submission" date="2016-10" db="EMBL/GenBank/DDBJ databases">
        <authorList>
            <person name="de Groot N.N."/>
        </authorList>
    </citation>
    <scope>NUCLEOTIDE SEQUENCE [LARGE SCALE GENOMIC DNA]</scope>
    <source>
        <strain evidence="1 2">DSM 26424</strain>
    </source>
</reference>
<keyword evidence="2" id="KW-1185">Reference proteome</keyword>
<evidence type="ECO:0000313" key="1">
    <source>
        <dbReference type="EMBL" id="SDI42421.1"/>
    </source>
</evidence>
<evidence type="ECO:0000313" key="2">
    <source>
        <dbReference type="Proteomes" id="UP000199093"/>
    </source>
</evidence>
<dbReference type="STRING" id="555512.SAMN04487993_1004238"/>
<dbReference type="EMBL" id="FNEJ01000004">
    <property type="protein sequence ID" value="SDI42421.1"/>
    <property type="molecule type" value="Genomic_DNA"/>
</dbReference>
<protein>
    <submittedName>
        <fullName evidence="1">Uncharacterized protein</fullName>
    </submittedName>
</protein>
<sequence>MCEAARPIDPDAIRSWADARAKVLDSRAGGPLPCAINLPKPEPEPLDWDAFFDIFADHWMAKFYRNQTGRDDPALREG</sequence>
<proteinExistence type="predicted"/>
<dbReference type="AlphaFoldDB" id="A0A1G8KG69"/>
<name>A0A1G8KG69_9RHOB</name>
<gene>
    <name evidence="1" type="ORF">SAMN04487993_1004238</name>
</gene>
<accession>A0A1G8KG69</accession>
<dbReference type="Proteomes" id="UP000199093">
    <property type="component" value="Unassembled WGS sequence"/>
</dbReference>